<dbReference type="Pfam" id="PF04082">
    <property type="entry name" value="Fungal_trans"/>
    <property type="match status" value="1"/>
</dbReference>
<comment type="caution">
    <text evidence="6">The sequence shown here is derived from an EMBL/GenBank/DDBJ whole genome shotgun (WGS) entry which is preliminary data.</text>
</comment>
<dbReference type="PANTHER" id="PTHR31001:SF45">
    <property type="entry name" value="ZN(II)2CYS6 TRANSCRIPTION FACTOR (EUROFUNG)"/>
    <property type="match status" value="1"/>
</dbReference>
<feature type="region of interest" description="Disordered" evidence="4">
    <location>
        <begin position="448"/>
        <end position="480"/>
    </location>
</feature>
<feature type="compositionally biased region" description="Low complexity" evidence="4">
    <location>
        <begin position="701"/>
        <end position="710"/>
    </location>
</feature>
<feature type="compositionally biased region" description="Basic and acidic residues" evidence="4">
    <location>
        <begin position="143"/>
        <end position="154"/>
    </location>
</feature>
<protein>
    <submittedName>
        <fullName evidence="6">Fungal-specific transcription factor domain-containing protein</fullName>
    </submittedName>
</protein>
<evidence type="ECO:0000313" key="7">
    <source>
        <dbReference type="Proteomes" id="UP001172155"/>
    </source>
</evidence>
<comment type="subcellular location">
    <subcellularLocation>
        <location evidence="1">Nucleus</location>
    </subcellularLocation>
</comment>
<keyword evidence="7" id="KW-1185">Reference proteome</keyword>
<organism evidence="6 7">
    <name type="scientific">Schizothecium vesticola</name>
    <dbReference type="NCBI Taxonomy" id="314040"/>
    <lineage>
        <taxon>Eukaryota</taxon>
        <taxon>Fungi</taxon>
        <taxon>Dikarya</taxon>
        <taxon>Ascomycota</taxon>
        <taxon>Pezizomycotina</taxon>
        <taxon>Sordariomycetes</taxon>
        <taxon>Sordariomycetidae</taxon>
        <taxon>Sordariales</taxon>
        <taxon>Schizotheciaceae</taxon>
        <taxon>Schizothecium</taxon>
    </lineage>
</organism>
<keyword evidence="3" id="KW-0539">Nucleus</keyword>
<dbReference type="GO" id="GO:0000981">
    <property type="term" value="F:DNA-binding transcription factor activity, RNA polymerase II-specific"/>
    <property type="evidence" value="ECO:0007669"/>
    <property type="project" value="InterPro"/>
</dbReference>
<proteinExistence type="predicted"/>
<name>A0AA40EWF0_9PEZI</name>
<feature type="region of interest" description="Disordered" evidence="4">
    <location>
        <begin position="666"/>
        <end position="722"/>
    </location>
</feature>
<dbReference type="GO" id="GO:0008270">
    <property type="term" value="F:zinc ion binding"/>
    <property type="evidence" value="ECO:0007669"/>
    <property type="project" value="InterPro"/>
</dbReference>
<dbReference type="SUPFAM" id="SSF57701">
    <property type="entry name" value="Zn2/Cys6 DNA-binding domain"/>
    <property type="match status" value="1"/>
</dbReference>
<dbReference type="Pfam" id="PF00172">
    <property type="entry name" value="Zn_clus"/>
    <property type="match status" value="1"/>
</dbReference>
<evidence type="ECO:0000259" key="5">
    <source>
        <dbReference type="PROSITE" id="PS50048"/>
    </source>
</evidence>
<dbReference type="Proteomes" id="UP001172155">
    <property type="component" value="Unassembled WGS sequence"/>
</dbReference>
<feature type="compositionally biased region" description="Gly residues" evidence="4">
    <location>
        <begin position="689"/>
        <end position="700"/>
    </location>
</feature>
<dbReference type="InterPro" id="IPR007219">
    <property type="entry name" value="XnlR_reg_dom"/>
</dbReference>
<dbReference type="InterPro" id="IPR050613">
    <property type="entry name" value="Sec_Metabolite_Reg"/>
</dbReference>
<dbReference type="InterPro" id="IPR036864">
    <property type="entry name" value="Zn2-C6_fun-type_DNA-bd_sf"/>
</dbReference>
<dbReference type="SMART" id="SM00066">
    <property type="entry name" value="GAL4"/>
    <property type="match status" value="1"/>
</dbReference>
<dbReference type="CDD" id="cd00067">
    <property type="entry name" value="GAL4"/>
    <property type="match status" value="1"/>
</dbReference>
<evidence type="ECO:0000256" key="4">
    <source>
        <dbReference type="SAM" id="MobiDB-lite"/>
    </source>
</evidence>
<dbReference type="GO" id="GO:0006351">
    <property type="term" value="P:DNA-templated transcription"/>
    <property type="evidence" value="ECO:0007669"/>
    <property type="project" value="InterPro"/>
</dbReference>
<dbReference type="Gene3D" id="4.10.240.10">
    <property type="entry name" value="Zn(2)-C6 fungal-type DNA-binding domain"/>
    <property type="match status" value="1"/>
</dbReference>
<sequence>MASPPLPGPQLLPLGTSTEPPRYPPAPDYNKLTRGHSCVLCQHRKVRCDKQKPCANCVKAGVDCRVVPPQPPRRRKKNKPQERDLIDRLRKYENLLSQHGVDFDPIAAADLKTHSVDHGDDVADLENDMSGLRTSPSSTADHGSPEHGHEKVSDSRFQYRATDDVMQDSSDEEFEGPTLHHAFDAMFENNDGFPFVVGGTMASVTSAHPPAVQILQLWQFYISNINPLLKISHVLTLQPQIITAMANTSRIPRPLEALMFSIYFAAVTSLTDEEVQNTFGEDRSVLLGRFHNATRQALVNAGFMRSTELSVLQALLLYLLCIRPYVDPRNLFCLIGIAVRIATRLGIHRDSAHHGGVTPFEAEMRRRLWWQIVIFDKRVAEIIGSRETALSTCGGDCKMPLNINDTDLNIHAKDPPTPYKGATEMLFCLTRIELIVAAVPSVIPRQAAATTPGGANAGGAGKPRVQYSPSPSSPDVVTHMASQGLPNDLEAFCQRIESQYLQHCDSKIPLHFFTVMMTRQAICKLRVIDFLSKGVPSESIDRVERDSLFITAIEMVEYDNIIQTTPGISFFRWYTYQHFPFPAYILLVSELRHRTTGELCERAWSAMIENHERRGLTRNLRSPMHIAFGHFFIKAWDAREAAEAQIGRGLQAPRIVTLLRNTMSRWKRPNHPHEGASVGSQPGPMPGPTGHGGVGSGASVGGSSSAATPGMYSAKSPGVGDVSPQMSHAGGPMAMDDSLMYGSFDGITPVFGQTLQDADFNQLNWSYLMQYGSFSDFNPSQMYMQPGPGGGAGPQ</sequence>
<accession>A0AA40EWF0</accession>
<evidence type="ECO:0000313" key="6">
    <source>
        <dbReference type="EMBL" id="KAK0746646.1"/>
    </source>
</evidence>
<keyword evidence="2" id="KW-0479">Metal-binding</keyword>
<feature type="compositionally biased region" description="Polar residues" evidence="4">
    <location>
        <begin position="132"/>
        <end position="141"/>
    </location>
</feature>
<reference evidence="6" key="1">
    <citation type="submission" date="2023-06" db="EMBL/GenBank/DDBJ databases">
        <title>Genome-scale phylogeny and comparative genomics of the fungal order Sordariales.</title>
        <authorList>
            <consortium name="Lawrence Berkeley National Laboratory"/>
            <person name="Hensen N."/>
            <person name="Bonometti L."/>
            <person name="Westerberg I."/>
            <person name="Brannstrom I.O."/>
            <person name="Guillou S."/>
            <person name="Cros-Aarteil S."/>
            <person name="Calhoun S."/>
            <person name="Haridas S."/>
            <person name="Kuo A."/>
            <person name="Mondo S."/>
            <person name="Pangilinan J."/>
            <person name="Riley R."/>
            <person name="LaButti K."/>
            <person name="Andreopoulos B."/>
            <person name="Lipzen A."/>
            <person name="Chen C."/>
            <person name="Yanf M."/>
            <person name="Daum C."/>
            <person name="Ng V."/>
            <person name="Clum A."/>
            <person name="Steindorff A."/>
            <person name="Ohm R."/>
            <person name="Martin F."/>
            <person name="Silar P."/>
            <person name="Natvig D."/>
            <person name="Lalanne C."/>
            <person name="Gautier V."/>
            <person name="Ament-velasquez S.L."/>
            <person name="Kruys A."/>
            <person name="Hutchinson M.I."/>
            <person name="Powell A.J."/>
            <person name="Barry K."/>
            <person name="Miller A.N."/>
            <person name="Grigoriev I.V."/>
            <person name="Debuchy R."/>
            <person name="Gladieux P."/>
            <person name="Thoren M.H."/>
            <person name="Johannesson H."/>
        </authorList>
    </citation>
    <scope>NUCLEOTIDE SEQUENCE</scope>
    <source>
        <strain evidence="6">SMH3187-1</strain>
    </source>
</reference>
<feature type="compositionally biased region" description="Pro residues" evidence="4">
    <location>
        <begin position="1"/>
        <end position="10"/>
    </location>
</feature>
<dbReference type="EMBL" id="JAUKUD010000004">
    <property type="protein sequence ID" value="KAK0746646.1"/>
    <property type="molecule type" value="Genomic_DNA"/>
</dbReference>
<dbReference type="GO" id="GO:0005634">
    <property type="term" value="C:nucleus"/>
    <property type="evidence" value="ECO:0007669"/>
    <property type="project" value="UniProtKB-SubCell"/>
</dbReference>
<feature type="region of interest" description="Disordered" evidence="4">
    <location>
        <begin position="118"/>
        <end position="158"/>
    </location>
</feature>
<feature type="compositionally biased region" description="Polar residues" evidence="4">
    <location>
        <begin position="467"/>
        <end position="480"/>
    </location>
</feature>
<feature type="domain" description="Zn(2)-C6 fungal-type" evidence="5">
    <location>
        <begin position="37"/>
        <end position="66"/>
    </location>
</feature>
<evidence type="ECO:0000256" key="1">
    <source>
        <dbReference type="ARBA" id="ARBA00004123"/>
    </source>
</evidence>
<dbReference type="PROSITE" id="PS50048">
    <property type="entry name" value="ZN2_CY6_FUNGAL_2"/>
    <property type="match status" value="1"/>
</dbReference>
<gene>
    <name evidence="6" type="ORF">B0T18DRAFT_438556</name>
</gene>
<feature type="region of interest" description="Disordered" evidence="4">
    <location>
        <begin position="1"/>
        <end position="29"/>
    </location>
</feature>
<dbReference type="SMART" id="SM00906">
    <property type="entry name" value="Fungal_trans"/>
    <property type="match status" value="1"/>
</dbReference>
<dbReference type="InterPro" id="IPR001138">
    <property type="entry name" value="Zn2Cys6_DnaBD"/>
</dbReference>
<dbReference type="AlphaFoldDB" id="A0AA40EWF0"/>
<evidence type="ECO:0000256" key="3">
    <source>
        <dbReference type="ARBA" id="ARBA00023242"/>
    </source>
</evidence>
<dbReference type="GO" id="GO:0003677">
    <property type="term" value="F:DNA binding"/>
    <property type="evidence" value="ECO:0007669"/>
    <property type="project" value="InterPro"/>
</dbReference>
<evidence type="ECO:0000256" key="2">
    <source>
        <dbReference type="ARBA" id="ARBA00022723"/>
    </source>
</evidence>
<dbReference type="PANTHER" id="PTHR31001">
    <property type="entry name" value="UNCHARACTERIZED TRANSCRIPTIONAL REGULATORY PROTEIN"/>
    <property type="match status" value="1"/>
</dbReference>
<dbReference type="CDD" id="cd12148">
    <property type="entry name" value="fungal_TF_MHR"/>
    <property type="match status" value="1"/>
</dbReference>